<dbReference type="Pfam" id="PF01380">
    <property type="entry name" value="SIS"/>
    <property type="match status" value="1"/>
</dbReference>
<evidence type="ECO:0000256" key="2">
    <source>
        <dbReference type="ARBA" id="ARBA00023125"/>
    </source>
</evidence>
<dbReference type="InterPro" id="IPR036388">
    <property type="entry name" value="WH-like_DNA-bd_sf"/>
</dbReference>
<gene>
    <name evidence="6" type="primary">gntR</name>
    <name evidence="6" type="ORF">KDK_82910</name>
</gene>
<evidence type="ECO:0000256" key="1">
    <source>
        <dbReference type="ARBA" id="ARBA00023015"/>
    </source>
</evidence>
<dbReference type="Gene3D" id="3.40.50.10490">
    <property type="entry name" value="Glucose-6-phosphate isomerase like protein, domain 1"/>
    <property type="match status" value="1"/>
</dbReference>
<feature type="domain" description="SIS" evidence="5">
    <location>
        <begin position="126"/>
        <end position="268"/>
    </location>
</feature>
<dbReference type="InterPro" id="IPR009057">
    <property type="entry name" value="Homeodomain-like_sf"/>
</dbReference>
<dbReference type="GO" id="GO:1901135">
    <property type="term" value="P:carbohydrate derivative metabolic process"/>
    <property type="evidence" value="ECO:0007669"/>
    <property type="project" value="InterPro"/>
</dbReference>
<dbReference type="SUPFAM" id="SSF53697">
    <property type="entry name" value="SIS domain"/>
    <property type="match status" value="1"/>
</dbReference>
<evidence type="ECO:0000259" key="5">
    <source>
        <dbReference type="PROSITE" id="PS51464"/>
    </source>
</evidence>
<evidence type="ECO:0000313" key="7">
    <source>
        <dbReference type="Proteomes" id="UP000287188"/>
    </source>
</evidence>
<dbReference type="InterPro" id="IPR047640">
    <property type="entry name" value="RpiR-like"/>
</dbReference>
<dbReference type="Proteomes" id="UP000287188">
    <property type="component" value="Unassembled WGS sequence"/>
</dbReference>
<feature type="domain" description="HTH rpiR-type" evidence="4">
    <location>
        <begin position="6"/>
        <end position="82"/>
    </location>
</feature>
<comment type="caution">
    <text evidence="6">The sequence shown here is derived from an EMBL/GenBank/DDBJ whole genome shotgun (WGS) entry which is preliminary data.</text>
</comment>
<protein>
    <submittedName>
        <fullName evidence="6">RpiR family transcriptional regulator</fullName>
    </submittedName>
</protein>
<dbReference type="InterPro" id="IPR001347">
    <property type="entry name" value="SIS_dom"/>
</dbReference>
<sequence length="297" mass="32484">MGSPARSLLNQLRQNLSLMSPAERQIGAYVLEHPRQVLRLPTDQLAREIGVSQGTLSNFSQALGYSGFKAFRLDLAAEVNSPLHLNYAAIARGDTLQDIANKAISANIDALLTTLRSLDTENIEKAIEAIQQARRVDLYALGISASVALDAYNRFLNLGLAVNWLPDISNQISSAALLTSRDVALAFSYAGETRATIKAFSLAHQQGATTIAITGNPHSSLARYADIKLVATPRESTVFQRNLRISARTSMLGLVDIMYLSLFNSLDDAALEKMEQILRLHTWFDGQQTDLTEESGH</sequence>
<keyword evidence="7" id="KW-1185">Reference proteome</keyword>
<keyword evidence="1" id="KW-0805">Transcription regulation</keyword>
<dbReference type="SUPFAM" id="SSF46689">
    <property type="entry name" value="Homeodomain-like"/>
    <property type="match status" value="1"/>
</dbReference>
<dbReference type="PANTHER" id="PTHR30514:SF1">
    <property type="entry name" value="HTH-TYPE TRANSCRIPTIONAL REGULATOR HEXR-RELATED"/>
    <property type="match status" value="1"/>
</dbReference>
<dbReference type="EMBL" id="BIFS01000002">
    <property type="protein sequence ID" value="GCE24491.1"/>
    <property type="molecule type" value="Genomic_DNA"/>
</dbReference>
<reference evidence="7" key="1">
    <citation type="submission" date="2018-12" db="EMBL/GenBank/DDBJ databases">
        <title>Tengunoibacter tsumagoiensis gen. nov., sp. nov., Dictyobacter kobayashii sp. nov., D. alpinus sp. nov., and D. joshuensis sp. nov. and description of Dictyobacteraceae fam. nov. within the order Ktedonobacterales isolated from Tengu-no-mugimeshi.</title>
        <authorList>
            <person name="Wang C.M."/>
            <person name="Zheng Y."/>
            <person name="Sakai Y."/>
            <person name="Toyoda A."/>
            <person name="Minakuchi Y."/>
            <person name="Abe K."/>
            <person name="Yokota A."/>
            <person name="Yabe S."/>
        </authorList>
    </citation>
    <scope>NUCLEOTIDE SEQUENCE [LARGE SCALE GENOMIC DNA]</scope>
    <source>
        <strain evidence="7">Uno11</strain>
    </source>
</reference>
<dbReference type="InterPro" id="IPR046348">
    <property type="entry name" value="SIS_dom_sf"/>
</dbReference>
<dbReference type="PROSITE" id="PS51464">
    <property type="entry name" value="SIS"/>
    <property type="match status" value="1"/>
</dbReference>
<evidence type="ECO:0000259" key="4">
    <source>
        <dbReference type="PROSITE" id="PS51071"/>
    </source>
</evidence>
<name>A0A402AZH1_9CHLR</name>
<keyword evidence="3" id="KW-0804">Transcription</keyword>
<dbReference type="GO" id="GO:0003677">
    <property type="term" value="F:DNA binding"/>
    <property type="evidence" value="ECO:0007669"/>
    <property type="project" value="UniProtKB-KW"/>
</dbReference>
<dbReference type="GO" id="GO:0003700">
    <property type="term" value="F:DNA-binding transcription factor activity"/>
    <property type="evidence" value="ECO:0007669"/>
    <property type="project" value="InterPro"/>
</dbReference>
<dbReference type="Gene3D" id="1.10.10.10">
    <property type="entry name" value="Winged helix-like DNA-binding domain superfamily/Winged helix DNA-binding domain"/>
    <property type="match status" value="1"/>
</dbReference>
<evidence type="ECO:0000313" key="6">
    <source>
        <dbReference type="EMBL" id="GCE24491.1"/>
    </source>
</evidence>
<dbReference type="CDD" id="cd05013">
    <property type="entry name" value="SIS_RpiR"/>
    <property type="match status" value="1"/>
</dbReference>
<dbReference type="PROSITE" id="PS51071">
    <property type="entry name" value="HTH_RPIR"/>
    <property type="match status" value="1"/>
</dbReference>
<organism evidence="6 7">
    <name type="scientific">Dictyobacter kobayashii</name>
    <dbReference type="NCBI Taxonomy" id="2014872"/>
    <lineage>
        <taxon>Bacteria</taxon>
        <taxon>Bacillati</taxon>
        <taxon>Chloroflexota</taxon>
        <taxon>Ktedonobacteria</taxon>
        <taxon>Ktedonobacterales</taxon>
        <taxon>Dictyobacteraceae</taxon>
        <taxon>Dictyobacter</taxon>
    </lineage>
</organism>
<dbReference type="InterPro" id="IPR000281">
    <property type="entry name" value="HTH_RpiR"/>
</dbReference>
<dbReference type="PANTHER" id="PTHR30514">
    <property type="entry name" value="GLUCOKINASE"/>
    <property type="match status" value="1"/>
</dbReference>
<proteinExistence type="predicted"/>
<dbReference type="GO" id="GO:0097367">
    <property type="term" value="F:carbohydrate derivative binding"/>
    <property type="evidence" value="ECO:0007669"/>
    <property type="project" value="InterPro"/>
</dbReference>
<dbReference type="AlphaFoldDB" id="A0A402AZH1"/>
<dbReference type="InterPro" id="IPR035472">
    <property type="entry name" value="RpiR-like_SIS"/>
</dbReference>
<accession>A0A402AZH1</accession>
<dbReference type="Pfam" id="PF01418">
    <property type="entry name" value="HTH_6"/>
    <property type="match status" value="1"/>
</dbReference>
<keyword evidence="2" id="KW-0238">DNA-binding</keyword>
<evidence type="ECO:0000256" key="3">
    <source>
        <dbReference type="ARBA" id="ARBA00023163"/>
    </source>
</evidence>